<protein>
    <submittedName>
        <fullName evidence="1">Uncharacterized protein</fullName>
    </submittedName>
</protein>
<dbReference type="InterPro" id="IPR032675">
    <property type="entry name" value="LRR_dom_sf"/>
</dbReference>
<dbReference type="Gene3D" id="3.80.10.10">
    <property type="entry name" value="Ribonuclease Inhibitor"/>
    <property type="match status" value="1"/>
</dbReference>
<dbReference type="Proteomes" id="UP001212997">
    <property type="component" value="Unassembled WGS sequence"/>
</dbReference>
<proteinExistence type="predicted"/>
<evidence type="ECO:0000313" key="2">
    <source>
        <dbReference type="Proteomes" id="UP001212997"/>
    </source>
</evidence>
<dbReference type="SUPFAM" id="SSF52058">
    <property type="entry name" value="L domain-like"/>
    <property type="match status" value="1"/>
</dbReference>
<evidence type="ECO:0000313" key="1">
    <source>
        <dbReference type="EMBL" id="KAJ3490598.1"/>
    </source>
</evidence>
<keyword evidence="2" id="KW-1185">Reference proteome</keyword>
<name>A0AAD5VAD6_9APHY</name>
<dbReference type="AlphaFoldDB" id="A0AAD5VAD6"/>
<sequence>MFPHGARLGATNFKFVQKLIIREPPEDGHSIEFHHLAIYHLAKWSPYLHTLWIFGNAAETKAKACHFLLPVSMPMQLRQFHQLTELSLSDYCFASIWDLRRLIISPPSLSSLRLRNISWPELAAAEKLPLPSLLFTTRKLASVEVENCALFWDVVLFWTTTTPHSQCPEPTCDRESGLYGHADPSYPSLTAEDAMGIRQLLQTCMHSTKLYEFAWTQDKGNPSATFTFSYPLASAGIRLRVDFDVKSWATSRFNTQFVGSVQSLYCKYCVDDVIPGPKWSAKFDRAMSRLRYLGSIRLNLVAFLRDVKAPQLGIRRVAESMRPLQDKGNIQLTFSIDGTTIPWQHVRELASKSQVQEMLSDLERQSLHNEVSLRSLDVSAICDLFLVGPRPAEFANPFHHLAIHRLANRLPSLETLGLVAHPQSDPNGSQPLPPIATLVLQFRQFHVLRELILWNYPFQSFWDIRRLVSSPPALSSLKLWNVSWPPLPDGIRNLPSLFHTASALSDVELETCSSQCDILWFWVVTTAPHRISDCSSISNNAVSKSEKPYPAFTVCDAVSILDLLRTCMDSFNSTKVSRYRWSHFSGKSDAWKFTCKFGNKLTFDVGATRPPTTRGGDCYRERRIGLVHSVLFRSDHNGTLPSPDWARRFNDFAQDLPDLQDIKFIFRPNRDNRSDSFGVGAQNAEKQVQRFASTIISMQNRREISLDVVVDGISVPFEYE</sequence>
<accession>A0AAD5VAD6</accession>
<dbReference type="EMBL" id="JANAWD010000025">
    <property type="protein sequence ID" value="KAJ3490598.1"/>
    <property type="molecule type" value="Genomic_DNA"/>
</dbReference>
<reference evidence="1" key="1">
    <citation type="submission" date="2022-07" db="EMBL/GenBank/DDBJ databases">
        <title>Genome Sequence of Physisporinus lineatus.</title>
        <authorList>
            <person name="Buettner E."/>
        </authorList>
    </citation>
    <scope>NUCLEOTIDE SEQUENCE</scope>
    <source>
        <strain evidence="1">VT162</strain>
    </source>
</reference>
<organism evidence="1 2">
    <name type="scientific">Meripilus lineatus</name>
    <dbReference type="NCBI Taxonomy" id="2056292"/>
    <lineage>
        <taxon>Eukaryota</taxon>
        <taxon>Fungi</taxon>
        <taxon>Dikarya</taxon>
        <taxon>Basidiomycota</taxon>
        <taxon>Agaricomycotina</taxon>
        <taxon>Agaricomycetes</taxon>
        <taxon>Polyporales</taxon>
        <taxon>Meripilaceae</taxon>
        <taxon>Meripilus</taxon>
    </lineage>
</organism>
<comment type="caution">
    <text evidence="1">The sequence shown here is derived from an EMBL/GenBank/DDBJ whole genome shotgun (WGS) entry which is preliminary data.</text>
</comment>
<gene>
    <name evidence="1" type="ORF">NLI96_g1313</name>
</gene>